<comment type="caution">
    <text evidence="6">Lacks conserved residue(s) required for the propagation of feature annotation.</text>
</comment>
<keyword evidence="3 6" id="KW-0067">ATP-binding</keyword>
<reference evidence="7 8" key="1">
    <citation type="submission" date="2022-06" db="EMBL/GenBank/DDBJ databases">
        <title>Draft genome sequence of type strain Streptomyces rubrisoli DSM 42083.</title>
        <authorList>
            <person name="Duangmal K."/>
            <person name="Klaysubun C."/>
        </authorList>
    </citation>
    <scope>NUCLEOTIDE SEQUENCE [LARGE SCALE GENOMIC DNA]</scope>
    <source>
        <strain evidence="7 8">DSM 42083</strain>
    </source>
</reference>
<keyword evidence="1 6" id="KW-0963">Cytoplasm</keyword>
<dbReference type="PANTHER" id="PTHR42749">
    <property type="entry name" value="CELL SHAPE-DETERMINING PROTEIN MREB"/>
    <property type="match status" value="1"/>
</dbReference>
<name>A0ABT1PM06_9ACTN</name>
<dbReference type="InterPro" id="IPR043129">
    <property type="entry name" value="ATPase_NBD"/>
</dbReference>
<evidence type="ECO:0000256" key="5">
    <source>
        <dbReference type="ARBA" id="ARBA00023458"/>
    </source>
</evidence>
<feature type="binding site" evidence="6">
    <location>
        <begin position="165"/>
        <end position="167"/>
    </location>
    <ligand>
        <name>ATP</name>
        <dbReference type="ChEBI" id="CHEBI:30616"/>
    </ligand>
</feature>
<comment type="subunit">
    <text evidence="6">Forms polymers.</text>
</comment>
<dbReference type="Proteomes" id="UP001206206">
    <property type="component" value="Unassembled WGS sequence"/>
</dbReference>
<accession>A0ABT1PM06</accession>
<comment type="caution">
    <text evidence="7">The sequence shown here is derived from an EMBL/GenBank/DDBJ whole genome shotgun (WGS) entry which is preliminary data.</text>
</comment>
<evidence type="ECO:0000256" key="1">
    <source>
        <dbReference type="ARBA" id="ARBA00022490"/>
    </source>
</evidence>
<organism evidence="7 8">
    <name type="scientific">Streptantibioticus rubrisoli</name>
    <dbReference type="NCBI Taxonomy" id="1387313"/>
    <lineage>
        <taxon>Bacteria</taxon>
        <taxon>Bacillati</taxon>
        <taxon>Actinomycetota</taxon>
        <taxon>Actinomycetes</taxon>
        <taxon>Kitasatosporales</taxon>
        <taxon>Streptomycetaceae</taxon>
        <taxon>Streptantibioticus</taxon>
    </lineage>
</organism>
<comment type="similarity">
    <text evidence="5 6">Belongs to the FtsA/MreB family.</text>
</comment>
<evidence type="ECO:0000313" key="8">
    <source>
        <dbReference type="Proteomes" id="UP001206206"/>
    </source>
</evidence>
<evidence type="ECO:0000313" key="7">
    <source>
        <dbReference type="EMBL" id="MCQ4046379.1"/>
    </source>
</evidence>
<comment type="function">
    <text evidence="6">Forms membrane-associated dynamic filaments that are essential for cell shape determination. Acts by regulating cell wall synthesis and cell elongation, and thus cell shape. A feedback loop between cell geometry and MreB localization may maintain elongated cell shape by targeting cell wall growth to regions of negative cell wall curvature.</text>
</comment>
<dbReference type="RefSeq" id="WP_255932564.1">
    <property type="nucleotide sequence ID" value="NZ_JANFNH010000064.1"/>
</dbReference>
<gene>
    <name evidence="6" type="primary">mreB</name>
    <name evidence="7" type="ORF">NON19_31100</name>
</gene>
<dbReference type="HAMAP" id="MF_02207">
    <property type="entry name" value="MreB"/>
    <property type="match status" value="1"/>
</dbReference>
<dbReference type="EMBL" id="JANFNH010000064">
    <property type="protein sequence ID" value="MCQ4046379.1"/>
    <property type="molecule type" value="Genomic_DNA"/>
</dbReference>
<evidence type="ECO:0000256" key="2">
    <source>
        <dbReference type="ARBA" id="ARBA00022741"/>
    </source>
</evidence>
<keyword evidence="8" id="KW-1185">Reference proteome</keyword>
<comment type="subcellular location">
    <subcellularLocation>
        <location evidence="6">Cytoplasm</location>
    </subcellularLocation>
    <text evidence="6">Membrane-associated.</text>
</comment>
<dbReference type="PANTHER" id="PTHR42749:SF1">
    <property type="entry name" value="CELL SHAPE-DETERMINING PROTEIN MREB"/>
    <property type="match status" value="1"/>
</dbReference>
<proteinExistence type="inferred from homology"/>
<keyword evidence="2 6" id="KW-0547">Nucleotide-binding</keyword>
<evidence type="ECO:0000256" key="3">
    <source>
        <dbReference type="ARBA" id="ARBA00022840"/>
    </source>
</evidence>
<dbReference type="Gene3D" id="3.30.420.40">
    <property type="match status" value="3"/>
</dbReference>
<evidence type="ECO:0000256" key="4">
    <source>
        <dbReference type="ARBA" id="ARBA00022960"/>
    </source>
</evidence>
<dbReference type="InterPro" id="IPR056546">
    <property type="entry name" value="MreB_MamK-like"/>
</dbReference>
<dbReference type="SUPFAM" id="SSF53067">
    <property type="entry name" value="Actin-like ATPase domain"/>
    <property type="match status" value="2"/>
</dbReference>
<dbReference type="PRINTS" id="PR01652">
    <property type="entry name" value="SHAPEPROTEIN"/>
</dbReference>
<protein>
    <recommendedName>
        <fullName evidence="6">Cell shape-determining protein MreB</fullName>
    </recommendedName>
</protein>
<keyword evidence="4 6" id="KW-0133">Cell shape</keyword>
<dbReference type="Pfam" id="PF06723">
    <property type="entry name" value="MreB_Mbl"/>
    <property type="match status" value="1"/>
</dbReference>
<dbReference type="InterPro" id="IPR004753">
    <property type="entry name" value="MreB"/>
</dbReference>
<sequence length="341" mass="36030">MTASLDQLRRCTVAVDLGPSRTRVYLKNTGIIVDEPSVAAVDCRTGSLVAVGCDAAHMVGRTPEHIRVVRPVVGGTVVNIDMAQRMLRALIGDKLSKAWRFKPVLRAAVCVPHGSEPLAQRASVETLAGLGARRVELVDALIAAAVGCGLPVELPEATMIVMSGAATTQVAVLSLGSIVASETIPVGRDVMDRAVIQHVRNHHALMIPNQEVNPLQQMLDTDGTAIRSTEVHGMDAASGLARSVLVDSESVRLAVRTPMNAVLDGLRSVLRRCPPDLVADLADRGITLTGGSAPMPGLDTMLRTTTGMPVQIAEHPDDCAVRGLGAMLEGRVRPVAFDPLR</sequence>
<evidence type="ECO:0000256" key="6">
    <source>
        <dbReference type="HAMAP-Rule" id="MF_02207"/>
    </source>
</evidence>